<sequence length="382" mass="41533">LRTNSIIVVANAQDTDTIERLAKQLDTERPRGTNNVHVVYLENAPAVETAQSLTAALANLRISGALEATQNVQVTADEGTNALIITASAQDFEVIAEIIEKLDIVREQVLVEMLIVEVSEDSLYEIGIDWATFDQAVAGSVRAFGATSFGLRSGFVSGDLEGLSVGAWRGSGSDVRIGAILHALEKVSGVNILSTPHITTSNHHKASIIVGENIPYVVQSRITETTDFITPTVIDTFEYKDVGISLEITPHISQGGLVRLEINSEFTKLIEGVTGTSVNTPTTAKRQAQTVVSMNSGSTIVIGGLIRDDKVTVEKKIPFIADIPLIGALFRFQRDQLQKTNLLIFITPYVLSTQEDLEQITEKKKQEMAPALEELEKKNTEH</sequence>
<organism evidence="6">
    <name type="scientific">marine sediment metagenome</name>
    <dbReference type="NCBI Taxonomy" id="412755"/>
    <lineage>
        <taxon>unclassified sequences</taxon>
        <taxon>metagenomes</taxon>
        <taxon>ecological metagenomes</taxon>
    </lineage>
</organism>
<comment type="subcellular location">
    <subcellularLocation>
        <location evidence="1">Membrane</location>
    </subcellularLocation>
</comment>
<dbReference type="GO" id="GO:0015627">
    <property type="term" value="C:type II protein secretion system complex"/>
    <property type="evidence" value="ECO:0007669"/>
    <property type="project" value="TreeGrafter"/>
</dbReference>
<dbReference type="Gene3D" id="3.30.1370.120">
    <property type="match status" value="1"/>
</dbReference>
<dbReference type="InterPro" id="IPR001775">
    <property type="entry name" value="GspD/PilQ"/>
</dbReference>
<dbReference type="GO" id="GO:0016020">
    <property type="term" value="C:membrane"/>
    <property type="evidence" value="ECO:0007669"/>
    <property type="project" value="UniProtKB-SubCell"/>
</dbReference>
<name>X1MLE9_9ZZZZ</name>
<dbReference type="GO" id="GO:0009306">
    <property type="term" value="P:protein secretion"/>
    <property type="evidence" value="ECO:0007669"/>
    <property type="project" value="InterPro"/>
</dbReference>
<keyword evidence="3" id="KW-0472">Membrane</keyword>
<evidence type="ECO:0000259" key="4">
    <source>
        <dbReference type="Pfam" id="PF00263"/>
    </source>
</evidence>
<comment type="caution">
    <text evidence="6">The sequence shown here is derived from an EMBL/GenBank/DDBJ whole genome shotgun (WGS) entry which is preliminary data.</text>
</comment>
<evidence type="ECO:0000313" key="6">
    <source>
        <dbReference type="EMBL" id="GAI07204.1"/>
    </source>
</evidence>
<reference evidence="6" key="1">
    <citation type="journal article" date="2014" name="Front. Microbiol.">
        <title>High frequency of phylogenetically diverse reductive dehalogenase-homologous genes in deep subseafloor sedimentary metagenomes.</title>
        <authorList>
            <person name="Kawai M."/>
            <person name="Futagami T."/>
            <person name="Toyoda A."/>
            <person name="Takaki Y."/>
            <person name="Nishi S."/>
            <person name="Hori S."/>
            <person name="Arai W."/>
            <person name="Tsubouchi T."/>
            <person name="Morono Y."/>
            <person name="Uchiyama I."/>
            <person name="Ito T."/>
            <person name="Fujiyama A."/>
            <person name="Inagaki F."/>
            <person name="Takami H."/>
        </authorList>
    </citation>
    <scope>NUCLEOTIDE SEQUENCE</scope>
    <source>
        <strain evidence="6">Expedition CK06-06</strain>
    </source>
</reference>
<evidence type="ECO:0000256" key="3">
    <source>
        <dbReference type="ARBA" id="ARBA00023136"/>
    </source>
</evidence>
<gene>
    <name evidence="6" type="ORF">S06H3_15039</name>
</gene>
<proteinExistence type="predicted"/>
<feature type="non-terminal residue" evidence="6">
    <location>
        <position position="1"/>
    </location>
</feature>
<feature type="domain" description="NolW-like" evidence="5">
    <location>
        <begin position="36"/>
        <end position="108"/>
    </location>
</feature>
<evidence type="ECO:0000256" key="2">
    <source>
        <dbReference type="ARBA" id="ARBA00022729"/>
    </source>
</evidence>
<protein>
    <submittedName>
        <fullName evidence="6">Uncharacterized protein</fullName>
    </submittedName>
</protein>
<dbReference type="AlphaFoldDB" id="X1MLE9"/>
<dbReference type="EMBL" id="BARV01007382">
    <property type="protein sequence ID" value="GAI07204.1"/>
    <property type="molecule type" value="Genomic_DNA"/>
</dbReference>
<evidence type="ECO:0000259" key="5">
    <source>
        <dbReference type="Pfam" id="PF03958"/>
    </source>
</evidence>
<dbReference type="PANTHER" id="PTHR30332:SF24">
    <property type="entry name" value="SECRETIN GSPD-RELATED"/>
    <property type="match status" value="1"/>
</dbReference>
<dbReference type="InterPro" id="IPR050810">
    <property type="entry name" value="Bact_Secretion_Sys_Channel"/>
</dbReference>
<dbReference type="PANTHER" id="PTHR30332">
    <property type="entry name" value="PROBABLE GENERAL SECRETION PATHWAY PROTEIN D"/>
    <property type="match status" value="1"/>
</dbReference>
<feature type="domain" description="Type II/III secretion system secretin-like" evidence="4">
    <location>
        <begin position="183"/>
        <end position="351"/>
    </location>
</feature>
<evidence type="ECO:0000256" key="1">
    <source>
        <dbReference type="ARBA" id="ARBA00004370"/>
    </source>
</evidence>
<dbReference type="Pfam" id="PF00263">
    <property type="entry name" value="Secretin"/>
    <property type="match status" value="1"/>
</dbReference>
<keyword evidence="2" id="KW-0732">Signal</keyword>
<dbReference type="Pfam" id="PF03958">
    <property type="entry name" value="Secretin_N"/>
    <property type="match status" value="1"/>
</dbReference>
<dbReference type="InterPro" id="IPR005644">
    <property type="entry name" value="NolW-like"/>
</dbReference>
<dbReference type="InterPro" id="IPR004846">
    <property type="entry name" value="T2SS/T3SS_dom"/>
</dbReference>
<dbReference type="InterPro" id="IPR038591">
    <property type="entry name" value="NolW-like_sf"/>
</dbReference>
<dbReference type="PRINTS" id="PR00811">
    <property type="entry name" value="BCTERIALGSPD"/>
</dbReference>
<accession>X1MLE9</accession>